<proteinExistence type="inferred from homology"/>
<dbReference type="PANTHER" id="PTHR43284:SF1">
    <property type="entry name" value="ASPARAGINE SYNTHETASE"/>
    <property type="match status" value="1"/>
</dbReference>
<dbReference type="Gene3D" id="3.60.20.10">
    <property type="entry name" value="Glutamine Phosphoribosylpyrophosphate, subunit 1, domain 1"/>
    <property type="match status" value="1"/>
</dbReference>
<evidence type="ECO:0000313" key="7">
    <source>
        <dbReference type="EMBL" id="ABY24657.1"/>
    </source>
</evidence>
<dbReference type="GO" id="GO:0004066">
    <property type="term" value="F:asparagine synthase (glutamine-hydrolyzing) activity"/>
    <property type="evidence" value="ECO:0007669"/>
    <property type="project" value="UniProtKB-EC"/>
</dbReference>
<dbReference type="GO" id="GO:0006529">
    <property type="term" value="P:asparagine biosynthetic process"/>
    <property type="evidence" value="ECO:0007669"/>
    <property type="project" value="UniProtKB-KW"/>
</dbReference>
<dbReference type="AlphaFoldDB" id="A9WTY6"/>
<reference evidence="8" key="1">
    <citation type="journal article" date="2008" name="J. Bacteriol.">
        <title>Genome sequence of the fish pathogen Renibacterium salmoninarum suggests reductive evolution away from an environmental Arthrobacter ancestor.</title>
        <authorList>
            <person name="Wiens G.D."/>
            <person name="Rockey D.D."/>
            <person name="Wu Z."/>
            <person name="Chang J."/>
            <person name="Levy R."/>
            <person name="Crane S."/>
            <person name="Chen D.S."/>
            <person name="Capri G.R."/>
            <person name="Burnett J.R."/>
            <person name="Sudheesh P.S."/>
            <person name="Schipma M.J."/>
            <person name="Burd H."/>
            <person name="Bhattacharyya A."/>
            <person name="Rhodes L.D."/>
            <person name="Kaul R."/>
            <person name="Strom M.S."/>
        </authorList>
    </citation>
    <scope>NUCLEOTIDE SEQUENCE [LARGE SCALE GENOMIC DNA]</scope>
    <source>
        <strain evidence="8">ATCC 33209 / DSM 20767 / JCM 11484 / NBRC 15589 / NCIMB 2235</strain>
    </source>
</reference>
<dbReference type="Proteomes" id="UP000002007">
    <property type="component" value="Chromosome"/>
</dbReference>
<evidence type="ECO:0000256" key="2">
    <source>
        <dbReference type="ARBA" id="ARBA00005752"/>
    </source>
</evidence>
<evidence type="ECO:0000256" key="3">
    <source>
        <dbReference type="ARBA" id="ARBA00012737"/>
    </source>
</evidence>
<dbReference type="Pfam" id="PF13522">
    <property type="entry name" value="GATase_6"/>
    <property type="match status" value="1"/>
</dbReference>
<keyword evidence="4" id="KW-0028">Amino-acid biosynthesis</keyword>
<comment type="pathway">
    <text evidence="1">Amino-acid biosynthesis; L-asparagine biosynthesis; L-asparagine from L-aspartate (L-Gln route): step 1/1.</text>
</comment>
<evidence type="ECO:0000256" key="4">
    <source>
        <dbReference type="ARBA" id="ARBA00022888"/>
    </source>
</evidence>
<keyword evidence="4" id="KW-0061">Asparagine biosynthesis</keyword>
<sequence length="133" mass="15225">MDMCGIAGWVSFDRDLRNEKATALAMTRTIVCRGPDDEGVWIDEHVALGHRRLSIIDLQNGHQPMLRDEEDATRQVLIYTGETYNFREFREQLAAAGRNFRTSSDTEVVLQAHAHWGGKDEREVVERFNGMFA</sequence>
<dbReference type="InterPro" id="IPR051786">
    <property type="entry name" value="ASN_synthetase/amidase"/>
</dbReference>
<dbReference type="InterPro" id="IPR033738">
    <property type="entry name" value="AsnB_N"/>
</dbReference>
<evidence type="ECO:0000256" key="1">
    <source>
        <dbReference type="ARBA" id="ARBA00005187"/>
    </source>
</evidence>
<dbReference type="HOGENOM" id="CLU_014658_0_3_11"/>
<dbReference type="EMBL" id="CP000910">
    <property type="protein sequence ID" value="ABY24657.1"/>
    <property type="molecule type" value="Genomic_DNA"/>
</dbReference>
<evidence type="ECO:0000313" key="8">
    <source>
        <dbReference type="Proteomes" id="UP000002007"/>
    </source>
</evidence>
<dbReference type="CDD" id="cd00712">
    <property type="entry name" value="AsnB"/>
    <property type="match status" value="1"/>
</dbReference>
<evidence type="ECO:0000256" key="5">
    <source>
        <dbReference type="ARBA" id="ARBA00048741"/>
    </source>
</evidence>
<evidence type="ECO:0000259" key="6">
    <source>
        <dbReference type="PROSITE" id="PS51278"/>
    </source>
</evidence>
<accession>A9WTY6</accession>
<dbReference type="InterPro" id="IPR017932">
    <property type="entry name" value="GATase_2_dom"/>
</dbReference>
<dbReference type="KEGG" id="rsa:RSal33209_2935"/>
<dbReference type="PANTHER" id="PTHR43284">
    <property type="entry name" value="ASPARAGINE SYNTHETASE (GLUTAMINE-HYDROLYZING)"/>
    <property type="match status" value="1"/>
</dbReference>
<dbReference type="GO" id="GO:0005829">
    <property type="term" value="C:cytosol"/>
    <property type="evidence" value="ECO:0007669"/>
    <property type="project" value="TreeGrafter"/>
</dbReference>
<dbReference type="SMR" id="A9WTY6"/>
<dbReference type="EC" id="6.3.5.4" evidence="3"/>
<dbReference type="STRING" id="288705.RSal33209_2935"/>
<name>A9WTY6_RENSM</name>
<keyword evidence="7" id="KW-0436">Ligase</keyword>
<dbReference type="SUPFAM" id="SSF56235">
    <property type="entry name" value="N-terminal nucleophile aminohydrolases (Ntn hydrolases)"/>
    <property type="match status" value="1"/>
</dbReference>
<protein>
    <recommendedName>
        <fullName evidence="3">asparagine synthase (glutamine-hydrolyzing)</fullName>
        <ecNumber evidence="3">6.3.5.4</ecNumber>
    </recommendedName>
</protein>
<dbReference type="InterPro" id="IPR029055">
    <property type="entry name" value="Ntn_hydrolases_N"/>
</dbReference>
<gene>
    <name evidence="7" type="ordered locus">RSal33209_2935</name>
</gene>
<keyword evidence="8" id="KW-1185">Reference proteome</keyword>
<comment type="similarity">
    <text evidence="2">Belongs to the asparagine synthetase family.</text>
</comment>
<feature type="domain" description="Glutamine amidotransferase type-2" evidence="6">
    <location>
        <begin position="4"/>
        <end position="133"/>
    </location>
</feature>
<dbReference type="eggNOG" id="COG0367">
    <property type="taxonomic scope" value="Bacteria"/>
</dbReference>
<organism evidence="7 8">
    <name type="scientific">Renibacterium salmoninarum (strain ATCC 33209 / DSM 20767 / JCM 11484 / NBRC 15589 / NCIMB 2235)</name>
    <dbReference type="NCBI Taxonomy" id="288705"/>
    <lineage>
        <taxon>Bacteria</taxon>
        <taxon>Bacillati</taxon>
        <taxon>Actinomycetota</taxon>
        <taxon>Actinomycetes</taxon>
        <taxon>Micrococcales</taxon>
        <taxon>Micrococcaceae</taxon>
        <taxon>Renibacterium</taxon>
    </lineage>
</organism>
<comment type="catalytic activity">
    <reaction evidence="5">
        <text>L-aspartate + L-glutamine + ATP + H2O = L-asparagine + L-glutamate + AMP + diphosphate + H(+)</text>
        <dbReference type="Rhea" id="RHEA:12228"/>
        <dbReference type="ChEBI" id="CHEBI:15377"/>
        <dbReference type="ChEBI" id="CHEBI:15378"/>
        <dbReference type="ChEBI" id="CHEBI:29985"/>
        <dbReference type="ChEBI" id="CHEBI:29991"/>
        <dbReference type="ChEBI" id="CHEBI:30616"/>
        <dbReference type="ChEBI" id="CHEBI:33019"/>
        <dbReference type="ChEBI" id="CHEBI:58048"/>
        <dbReference type="ChEBI" id="CHEBI:58359"/>
        <dbReference type="ChEBI" id="CHEBI:456215"/>
        <dbReference type="EC" id="6.3.5.4"/>
    </reaction>
</comment>
<dbReference type="PROSITE" id="PS51278">
    <property type="entry name" value="GATASE_TYPE_2"/>
    <property type="match status" value="1"/>
</dbReference>